<evidence type="ECO:0000256" key="2">
    <source>
        <dbReference type="ARBA" id="ARBA00023125"/>
    </source>
</evidence>
<dbReference type="PRINTS" id="PR00028">
    <property type="entry name" value="POUDOMAIN"/>
</dbReference>
<evidence type="ECO:0000256" key="7">
    <source>
        <dbReference type="RuleBase" id="RU361194"/>
    </source>
</evidence>
<evidence type="ECO:0000313" key="12">
    <source>
        <dbReference type="Proteomes" id="UP000471633"/>
    </source>
</evidence>
<dbReference type="PROSITE" id="PS00027">
    <property type="entry name" value="HOMEOBOX_1"/>
    <property type="match status" value="1"/>
</dbReference>
<dbReference type="PROSITE" id="PS00035">
    <property type="entry name" value="POU_1"/>
    <property type="match status" value="1"/>
</dbReference>
<sequence length="1690" mass="191869">MNPLLMGTYQTNLNITNKELLSSQSASSSSLSSLTLPVSSSLTYRLIEQNNNNNDYDYCNEDNKLIHHAQLNSFNKIRPLTTTTTPAITNTDVTKSLPFTNILSDQSNMINDNININDQFDNTNELNPLSLLESACSLACDYSPLFALTNSLHNFKSDNIITTNSNSSIITTTMTITPNHHHNTTHIHYPTKELQILHKSNKRTTGLRNRYKSTIKNQGIFTNSTKTIVDLPSCDNNRDQQPITWSNDLNNNNNNHDEKLLKPHELSLLINHSDLITTTSLSQNLLKSNIMNNSNTLNHTTDITYSHNMTMENLTHSNMITDNIHWLPNSIGRRDYNPLCNNDQLTNYCRFSPSSNSSNYNLQNTDIMPLYIESRNCENTVEHSQYDTELLMKWKNDEITKHETNRNPNSNNNEYFDADNRHQVSTTQDYLETNENILSTRVYNQELVPHKQNDSHSNLLHCNSIDETCENKTKQSIINLQENNFSEMIIKQHGNYYEKIKMHSIQQRNIEEDIDQRSDALYHSMNLSYVNNSDSFPNSTTDLNRIKTYVKPPEKLLHYSTSNDNSLSEFAIRSNPNLFTMNSINNVGQILDTNSISNSSVDADQIKIIPDEFSNNFNTFSRGSSITTSLPSLSQTTPLTDSLIHKSGINFNNETSNSHINKTDYFDCPVNESYLPTYMNPIQQSVYWQQQERHHQNEHESDQYNQQINLLTSTNSISNISHSDSIKESLLHKHELKSSNMMFMNHVSELMNVYNSNSNNNGIQPASMDIVTSSIGFDNNNNNNNINTIVNEKLNLHPYDEHHFNTLLHINPNVIESSSCLFDSLVYNQNSTDFTNNNNTDNNNNNNNVICHINSISESTPRLNDHISVDSSISIIPISSSSSSSSSSLSSSSIFSGMLQQLTLPSNSSSSSISSLTHTTSTINASIHSSCKLLPSIGKYQPNITSDEFINMTESCSPSSTCILSKVHGFNESLTTMNGMDYFQNNRTDETMHTTNLGNNNHNNNTITNDNNNNNSNHNNNTNTIIPGTGDYPSADDLEIFAKMFKQRRIKLGYTQADVGLALGTLYGNVFSQTTICRFEALQLSFKNMCKLKPLLQKWLHEADCSTGTTNNLDKITTQGRKRKKRTSIEIGVKGILENHFIKQPKPLAQDIIQLADVLGLEKEVVRVWFCNRRQKQKRLNPLLLGSAFDSNEDSTCRTENNDDSYEDDDDDDDEEEEEEEEDEDDEEDDEGDDNNKHKICNGNSNNDEKHLDIIMKEKQTTADHVEDKKYLQNEMNNDINYRKSEKILENEHSLFKNENNSDICSNQPFRNNSIKRIKRRLNQSLTPINFNCKYTNDQSLNNSLHNLYGMTPYSSSSSSPPPPPTTTTTPGVIPSSLLPSLHSTFHVSNSNRLFPSNYPNYCNNNNNNNNSNNGIHHNSLLHNISFHDTSQHLLRTDYILQKYPYVITDNENINENKLINESFNLPLRLLNTHSNTTNNHTTNNLLYDSCGSLIENHSINNSMVDYLTTEQSITNNNNNNNNNNSFLLSNLNFNPNHVSVNSSIGIPSPFHNNSNISDLVNYNQRLEETSTTTSLNNHDLTEISTYQDENMIRNNLLNDLNIISSCIEDQMMNTSNMNINLNGYNTEQLTTMTVTTTSTTTTTMPSMVETMNTSLIPNIFMHSRNMNSTTECNNSSNMNDQLFIYPQSQ</sequence>
<dbReference type="SMART" id="SM00352">
    <property type="entry name" value="POU"/>
    <property type="match status" value="1"/>
</dbReference>
<feature type="region of interest" description="Disordered" evidence="8">
    <location>
        <begin position="1190"/>
        <end position="1250"/>
    </location>
</feature>
<proteinExistence type="inferred from homology"/>
<evidence type="ECO:0000256" key="3">
    <source>
        <dbReference type="ARBA" id="ARBA00023155"/>
    </source>
</evidence>
<evidence type="ECO:0000256" key="5">
    <source>
        <dbReference type="PROSITE-ProRule" id="PRU00108"/>
    </source>
</evidence>
<dbReference type="CDD" id="cd00086">
    <property type="entry name" value="homeodomain"/>
    <property type="match status" value="1"/>
</dbReference>
<dbReference type="CTD" id="5456"/>
<feature type="domain" description="Homeobox" evidence="9">
    <location>
        <begin position="1120"/>
        <end position="1180"/>
    </location>
</feature>
<evidence type="ECO:0000259" key="9">
    <source>
        <dbReference type="PROSITE" id="PS50071"/>
    </source>
</evidence>
<dbReference type="FunFam" id="1.10.260.40:FF:000001">
    <property type="entry name" value="POU domain protein"/>
    <property type="match status" value="1"/>
</dbReference>
<comment type="caution">
    <text evidence="11">The sequence shown here is derived from an EMBL/GenBank/DDBJ whole genome shotgun (WGS) entry which is preliminary data.</text>
</comment>
<name>A0A922S3Y7_SCHHA</name>
<reference evidence="11" key="1">
    <citation type="journal article" date="2012" name="Nat. Genet.">
        <title>Whole-genome sequence of Schistosoma haematobium.</title>
        <authorList>
            <person name="Young N.D."/>
            <person name="Jex A.R."/>
            <person name="Li B."/>
            <person name="Liu S."/>
            <person name="Yang L."/>
            <person name="Xiong Z."/>
            <person name="Li Y."/>
            <person name="Cantacessi C."/>
            <person name="Hall R.S."/>
            <person name="Xu X."/>
            <person name="Chen F."/>
            <person name="Wu X."/>
            <person name="Zerlotini A."/>
            <person name="Oliveira G."/>
            <person name="Hofmann A."/>
            <person name="Zhang G."/>
            <person name="Fang X."/>
            <person name="Kang Y."/>
            <person name="Campbell B.E."/>
            <person name="Loukas A."/>
            <person name="Ranganathan S."/>
            <person name="Rollinson D."/>
            <person name="Rinaldi G."/>
            <person name="Brindley P.J."/>
            <person name="Yang H."/>
            <person name="Wang J."/>
            <person name="Wang J."/>
            <person name="Gasser R.B."/>
        </authorList>
    </citation>
    <scope>NUCLEOTIDE SEQUENCE</scope>
</reference>
<dbReference type="InterPro" id="IPR050255">
    <property type="entry name" value="POU_domain_TF"/>
</dbReference>
<dbReference type="Gene3D" id="1.10.260.40">
    <property type="entry name" value="lambda repressor-like DNA-binding domains"/>
    <property type="match status" value="1"/>
</dbReference>
<dbReference type="Gene3D" id="1.10.10.60">
    <property type="entry name" value="Homeodomain-like"/>
    <property type="match status" value="1"/>
</dbReference>
<reference evidence="11" key="3">
    <citation type="submission" date="2021-06" db="EMBL/GenBank/DDBJ databases">
        <title>Chromosome-level genome assembly for S. haematobium.</title>
        <authorList>
            <person name="Stroehlein A.J."/>
        </authorList>
    </citation>
    <scope>NUCLEOTIDE SEQUENCE</scope>
</reference>
<evidence type="ECO:0000256" key="1">
    <source>
        <dbReference type="ARBA" id="ARBA00004123"/>
    </source>
</evidence>
<keyword evidence="3 5" id="KW-0371">Homeobox</keyword>
<evidence type="ECO:0000259" key="10">
    <source>
        <dbReference type="PROSITE" id="PS51179"/>
    </source>
</evidence>
<dbReference type="Proteomes" id="UP000471633">
    <property type="component" value="Unassembled WGS sequence"/>
</dbReference>
<comment type="subcellular location">
    <subcellularLocation>
        <location evidence="1 5 6">Nucleus</location>
    </subcellularLocation>
</comment>
<dbReference type="Pfam" id="PF00046">
    <property type="entry name" value="Homeodomain"/>
    <property type="match status" value="1"/>
</dbReference>
<dbReference type="PANTHER" id="PTHR11636">
    <property type="entry name" value="POU DOMAIN"/>
    <property type="match status" value="1"/>
</dbReference>
<comment type="similarity">
    <text evidence="7">Belongs to the POU transcription factor family.</text>
</comment>
<reference evidence="11" key="2">
    <citation type="journal article" date="2019" name="Gigascience">
        <title>High-quality Schistosoma haematobium genome achieved by single-molecule and long-range sequencing.</title>
        <authorList>
            <person name="Stroehlein A.J."/>
            <person name="Korhonen P.K."/>
            <person name="Chong T.M."/>
            <person name="Lim Y.L."/>
            <person name="Chan K.G."/>
            <person name="Webster B."/>
            <person name="Rollinson D."/>
            <person name="Brindley P.J."/>
            <person name="Gasser R.B."/>
            <person name="Young N.D."/>
        </authorList>
    </citation>
    <scope>NUCLEOTIDE SEQUENCE</scope>
</reference>
<keyword evidence="12" id="KW-1185">Reference proteome</keyword>
<feature type="region of interest" description="Disordered" evidence="8">
    <location>
        <begin position="1352"/>
        <end position="1373"/>
    </location>
</feature>
<dbReference type="PROSITE" id="PS51179">
    <property type="entry name" value="POU_3"/>
    <property type="match status" value="1"/>
</dbReference>
<accession>A0A922S3Y7</accession>
<dbReference type="GO" id="GO:0000978">
    <property type="term" value="F:RNA polymerase II cis-regulatory region sequence-specific DNA binding"/>
    <property type="evidence" value="ECO:0007669"/>
    <property type="project" value="TreeGrafter"/>
</dbReference>
<feature type="DNA-binding region" description="Homeobox" evidence="5">
    <location>
        <begin position="1122"/>
        <end position="1181"/>
    </location>
</feature>
<dbReference type="PANTHER" id="PTHR11636:SF89">
    <property type="entry name" value="POU DOMAIN PROTEIN 2, ISOFORM B-RELATED"/>
    <property type="match status" value="1"/>
</dbReference>
<feature type="compositionally biased region" description="Acidic residues" evidence="8">
    <location>
        <begin position="1202"/>
        <end position="1233"/>
    </location>
</feature>
<dbReference type="RefSeq" id="XP_012792075.2">
    <property type="nucleotide sequence ID" value="XM_012936621.2"/>
</dbReference>
<dbReference type="SUPFAM" id="SSF46689">
    <property type="entry name" value="Homeodomain-like"/>
    <property type="match status" value="1"/>
</dbReference>
<reference evidence="11" key="4">
    <citation type="journal article" date="2022" name="PLoS Pathog.">
        <title>Chromosome-level genome of Schistosoma haematobium underpins genome-wide explorations of molecular variation.</title>
        <authorList>
            <person name="Stroehlein A.J."/>
            <person name="Korhonen P.K."/>
            <person name="Lee V.V."/>
            <person name="Ralph S.A."/>
            <person name="Mentink-Kane M."/>
            <person name="You H."/>
            <person name="McManus D.P."/>
            <person name="Tchuente L.T."/>
            <person name="Stothard J.R."/>
            <person name="Kaur P."/>
            <person name="Dudchenko O."/>
            <person name="Aiden E.L."/>
            <person name="Yang B."/>
            <person name="Yang H."/>
            <person name="Emery A.M."/>
            <person name="Webster B.L."/>
            <person name="Brindley P.J."/>
            <person name="Rollinson D."/>
            <person name="Chang B.C.H."/>
            <person name="Gasser R.B."/>
            <person name="Young N.D."/>
        </authorList>
    </citation>
    <scope>NUCLEOTIDE SEQUENCE</scope>
</reference>
<keyword evidence="4 5" id="KW-0539">Nucleus</keyword>
<dbReference type="SUPFAM" id="SSF47413">
    <property type="entry name" value="lambda repressor-like DNA-binding domains"/>
    <property type="match status" value="1"/>
</dbReference>
<dbReference type="InterPro" id="IPR001356">
    <property type="entry name" value="HD"/>
</dbReference>
<dbReference type="GO" id="GO:0005634">
    <property type="term" value="C:nucleus"/>
    <property type="evidence" value="ECO:0007669"/>
    <property type="project" value="UniProtKB-SubCell"/>
</dbReference>
<keyword evidence="2 5" id="KW-0238">DNA-binding</keyword>
<dbReference type="InterPro" id="IPR000327">
    <property type="entry name" value="POU_dom"/>
</dbReference>
<evidence type="ECO:0000256" key="6">
    <source>
        <dbReference type="RuleBase" id="RU000682"/>
    </source>
</evidence>
<dbReference type="InterPro" id="IPR017970">
    <property type="entry name" value="Homeobox_CS"/>
</dbReference>
<dbReference type="SMART" id="SM00389">
    <property type="entry name" value="HOX"/>
    <property type="match status" value="1"/>
</dbReference>
<organism evidence="11 12">
    <name type="scientific">Schistosoma haematobium</name>
    <name type="common">Blood fluke</name>
    <dbReference type="NCBI Taxonomy" id="6185"/>
    <lineage>
        <taxon>Eukaryota</taxon>
        <taxon>Metazoa</taxon>
        <taxon>Spiralia</taxon>
        <taxon>Lophotrochozoa</taxon>
        <taxon>Platyhelminthes</taxon>
        <taxon>Trematoda</taxon>
        <taxon>Digenea</taxon>
        <taxon>Strigeidida</taxon>
        <taxon>Schistosomatoidea</taxon>
        <taxon>Schistosomatidae</taxon>
        <taxon>Schistosoma</taxon>
    </lineage>
</organism>
<evidence type="ECO:0000256" key="4">
    <source>
        <dbReference type="ARBA" id="ARBA00023242"/>
    </source>
</evidence>
<dbReference type="InterPro" id="IPR013847">
    <property type="entry name" value="POU"/>
</dbReference>
<evidence type="ECO:0000313" key="11">
    <source>
        <dbReference type="EMBL" id="KAH9592623.1"/>
    </source>
</evidence>
<dbReference type="InterPro" id="IPR009057">
    <property type="entry name" value="Homeodomain-like_sf"/>
</dbReference>
<dbReference type="InterPro" id="IPR010982">
    <property type="entry name" value="Lambda_DNA-bd_dom_sf"/>
</dbReference>
<protein>
    <recommendedName>
        <fullName evidence="7">POU domain protein</fullName>
    </recommendedName>
</protein>
<dbReference type="PROSITE" id="PS50071">
    <property type="entry name" value="HOMEOBOX_2"/>
    <property type="match status" value="1"/>
</dbReference>
<dbReference type="PROSITE" id="PS00465">
    <property type="entry name" value="POU_2"/>
    <property type="match status" value="1"/>
</dbReference>
<dbReference type="GeneID" id="24588250"/>
<keyword evidence="7" id="KW-0804">Transcription</keyword>
<dbReference type="EMBL" id="AMPZ03000002">
    <property type="protein sequence ID" value="KAH9592623.1"/>
    <property type="molecule type" value="Genomic_DNA"/>
</dbReference>
<evidence type="ECO:0000256" key="8">
    <source>
        <dbReference type="SAM" id="MobiDB-lite"/>
    </source>
</evidence>
<gene>
    <name evidence="11" type="primary">POU3F4</name>
    <name evidence="11" type="ORF">MS3_00004485</name>
</gene>
<dbReference type="Pfam" id="PF00157">
    <property type="entry name" value="Pou"/>
    <property type="match status" value="1"/>
</dbReference>
<dbReference type="KEGG" id="shx:MS3_00004485"/>
<dbReference type="GO" id="GO:0000981">
    <property type="term" value="F:DNA-binding transcription factor activity, RNA polymerase II-specific"/>
    <property type="evidence" value="ECO:0007669"/>
    <property type="project" value="InterPro"/>
</dbReference>
<feature type="domain" description="POU-specific" evidence="10">
    <location>
        <begin position="1030"/>
        <end position="1104"/>
    </location>
</feature>